<evidence type="ECO:0000313" key="3">
    <source>
        <dbReference type="Proteomes" id="UP000309061"/>
    </source>
</evidence>
<dbReference type="RefSeq" id="WP_136494756.1">
    <property type="nucleotide sequence ID" value="NZ_CP046052.1"/>
</dbReference>
<evidence type="ECO:0000313" key="2">
    <source>
        <dbReference type="EMBL" id="QGM44454.1"/>
    </source>
</evidence>
<protein>
    <submittedName>
        <fullName evidence="2">PRC-barrel domain containing protein</fullName>
    </submittedName>
</protein>
<dbReference type="Gene3D" id="2.30.30.240">
    <property type="entry name" value="PRC-barrel domain"/>
    <property type="match status" value="1"/>
</dbReference>
<name>A0A6B8K8A7_9HYPH</name>
<dbReference type="AlphaFoldDB" id="A0A6B8K8A7"/>
<dbReference type="OrthoDB" id="7274881at2"/>
<dbReference type="KEGG" id="mhey:H2LOC_001365"/>
<dbReference type="EMBL" id="CP046052">
    <property type="protein sequence ID" value="QGM44454.1"/>
    <property type="molecule type" value="Genomic_DNA"/>
</dbReference>
<dbReference type="Proteomes" id="UP000309061">
    <property type="component" value="Chromosome"/>
</dbReference>
<dbReference type="InterPro" id="IPR011033">
    <property type="entry name" value="PRC_barrel-like_sf"/>
</dbReference>
<dbReference type="InterPro" id="IPR027275">
    <property type="entry name" value="PRC-brl_dom"/>
</dbReference>
<dbReference type="Pfam" id="PF05239">
    <property type="entry name" value="PRC"/>
    <property type="match status" value="1"/>
</dbReference>
<evidence type="ECO:0000259" key="1">
    <source>
        <dbReference type="Pfam" id="PF05239"/>
    </source>
</evidence>
<proteinExistence type="predicted"/>
<feature type="domain" description="PRC-barrel" evidence="1">
    <location>
        <begin position="11"/>
        <end position="85"/>
    </location>
</feature>
<organism evidence="2 3">
    <name type="scientific">Methylocystis heyeri</name>
    <dbReference type="NCBI Taxonomy" id="391905"/>
    <lineage>
        <taxon>Bacteria</taxon>
        <taxon>Pseudomonadati</taxon>
        <taxon>Pseudomonadota</taxon>
        <taxon>Alphaproteobacteria</taxon>
        <taxon>Hyphomicrobiales</taxon>
        <taxon>Methylocystaceae</taxon>
        <taxon>Methylocystis</taxon>
    </lineage>
</organism>
<dbReference type="PANTHER" id="PTHR36505:SF1">
    <property type="entry name" value="BLR1072 PROTEIN"/>
    <property type="match status" value="1"/>
</dbReference>
<keyword evidence="3" id="KW-1185">Reference proteome</keyword>
<accession>A0A6B8K8A7</accession>
<dbReference type="PANTHER" id="PTHR36505">
    <property type="entry name" value="BLR1072 PROTEIN"/>
    <property type="match status" value="1"/>
</dbReference>
<dbReference type="SUPFAM" id="SSF50346">
    <property type="entry name" value="PRC-barrel domain"/>
    <property type="match status" value="1"/>
</dbReference>
<reference evidence="2 3" key="1">
    <citation type="submission" date="2019-11" db="EMBL/GenBank/DDBJ databases">
        <title>The genome sequence of Methylocystis heyeri.</title>
        <authorList>
            <person name="Oshkin I.Y."/>
            <person name="Miroshnikov K."/>
            <person name="Dedysh S.N."/>
        </authorList>
    </citation>
    <scope>NUCLEOTIDE SEQUENCE [LARGE SCALE GENOMIC DNA]</scope>
    <source>
        <strain evidence="2 3">H2</strain>
    </source>
</reference>
<gene>
    <name evidence="2" type="ORF">H2LOC_001365</name>
</gene>
<sequence>MATANPTFNLISSEDVEGTKVFDPAGNDIGEVSHLMIDKVSGNVRYAIMSFGGFLGLGRSEYPLPWGTLKYDPGREGYITSVTEQQLRDAPEFGEEDWKDRDWETRWHQHFQTRPYWEEGSRSESQMKP</sequence>